<feature type="domain" description="HAMP" evidence="6">
    <location>
        <begin position="210"/>
        <end position="263"/>
    </location>
</feature>
<dbReference type="SMART" id="SM00283">
    <property type="entry name" value="MA"/>
    <property type="match status" value="1"/>
</dbReference>
<comment type="similarity">
    <text evidence="2">Belongs to the methyl-accepting chemotaxis (MCP) protein family.</text>
</comment>
<evidence type="ECO:0000313" key="7">
    <source>
        <dbReference type="EMBL" id="ESQ94644.1"/>
    </source>
</evidence>
<dbReference type="GO" id="GO:0006935">
    <property type="term" value="P:chemotaxis"/>
    <property type="evidence" value="ECO:0007669"/>
    <property type="project" value="InterPro"/>
</dbReference>
<dbReference type="InterPro" id="IPR003660">
    <property type="entry name" value="HAMP_dom"/>
</dbReference>
<evidence type="ECO:0000256" key="3">
    <source>
        <dbReference type="PROSITE-ProRule" id="PRU00284"/>
    </source>
</evidence>
<dbReference type="PATRIC" id="fig|1121022.4.peg.137"/>
<dbReference type="CDD" id="cd19410">
    <property type="entry name" value="HK9-like_sensor"/>
    <property type="match status" value="1"/>
</dbReference>
<sequence>MLKTQKIGAKMTVMLAAIALITLISSAVIFLMESSVAKNSTWNDHSYVVLEKADALLMSMVNQETGMRGFLITGNEANLDPYKGGKDSFDAQFAKLKDLTKDNAAQQQRLDDMKVIADSWRSEVTEPAIKLGRDATTQSQGQDYERTGKGKSYVDSFRAKMTEFREAESSLLAVRSKALASSLTGIVLTIILSSLASLGVIVAILFAVSKMIVSPITSLTGAMEKVARGEDNVKVPGAERGDEIGAMSRAFEDNAKRVAAMAEAQQALEASAVQQRKSATLKLADDFEKSVGGIVSLVSSAATEMQAAAAQLSATAQEASAQSIAVSSAAEEAGANVTSVASSAEQLGASVAEIGRQVETSSAISSDAVREADEAVRIVAELNEVASSIGGVVDLIAGLAGQTNLLALNATIESARAGEAGKGFAVVASEVKALAGQTAKATTEISSKIAQIQEATSRAAGAIQNITGTIQNINHVSTTIASAVEQQSAATQEIVQAVNQASIGTQEVTSNITGVAQAAEQTGEAASQVLSSSAELATQAERLNFEMDKFLTTVRAA</sequence>
<dbReference type="Proteomes" id="UP000017837">
    <property type="component" value="Unassembled WGS sequence"/>
</dbReference>
<name>V4Q4R1_9CAUL</name>
<accession>V4Q4R1</accession>
<protein>
    <recommendedName>
        <fullName evidence="9">Methyl-accepting chemotaxis protein</fullName>
    </recommendedName>
</protein>
<feature type="transmembrane region" description="Helical" evidence="4">
    <location>
        <begin position="12"/>
        <end position="32"/>
    </location>
</feature>
<keyword evidence="8" id="KW-1185">Reference proteome</keyword>
<dbReference type="GO" id="GO:0004888">
    <property type="term" value="F:transmembrane signaling receptor activity"/>
    <property type="evidence" value="ECO:0007669"/>
    <property type="project" value="InterPro"/>
</dbReference>
<dbReference type="Pfam" id="PF00672">
    <property type="entry name" value="HAMP"/>
    <property type="match status" value="1"/>
</dbReference>
<dbReference type="RefSeq" id="WP_018081137.1">
    <property type="nucleotide sequence ID" value="NZ_AQWM01000004.1"/>
</dbReference>
<dbReference type="PROSITE" id="PS50111">
    <property type="entry name" value="CHEMOTAXIS_TRANSDUC_2"/>
    <property type="match status" value="1"/>
</dbReference>
<dbReference type="SUPFAM" id="SSF58104">
    <property type="entry name" value="Methyl-accepting chemotaxis protein (MCP) signaling domain"/>
    <property type="match status" value="1"/>
</dbReference>
<dbReference type="GO" id="GO:0007165">
    <property type="term" value="P:signal transduction"/>
    <property type="evidence" value="ECO:0007669"/>
    <property type="project" value="UniProtKB-KW"/>
</dbReference>
<dbReference type="Pfam" id="PF00015">
    <property type="entry name" value="MCPsignal"/>
    <property type="match status" value="1"/>
</dbReference>
<dbReference type="Gene3D" id="6.10.340.10">
    <property type="match status" value="1"/>
</dbReference>
<keyword evidence="1 3" id="KW-0807">Transducer</keyword>
<evidence type="ECO:0000256" key="4">
    <source>
        <dbReference type="SAM" id="Phobius"/>
    </source>
</evidence>
<dbReference type="InterPro" id="IPR004090">
    <property type="entry name" value="Chemotax_Me-accpt_rcpt"/>
</dbReference>
<feature type="transmembrane region" description="Helical" evidence="4">
    <location>
        <begin position="186"/>
        <end position="208"/>
    </location>
</feature>
<comment type="caution">
    <text evidence="7">The sequence shown here is derived from an EMBL/GenBank/DDBJ whole genome shotgun (WGS) entry which is preliminary data.</text>
</comment>
<reference evidence="7 8" key="1">
    <citation type="journal article" date="2014" name="Nature">
        <title>Sequential evolution of bacterial morphology by co-option of a developmental regulator.</title>
        <authorList>
            <person name="Jiang C."/>
            <person name="Brown P.J."/>
            <person name="Ducret A."/>
            <person name="Brun Y.V."/>
        </authorList>
    </citation>
    <scope>NUCLEOTIDE SEQUENCE [LARGE SCALE GENOMIC DNA]</scope>
    <source>
        <strain evidence="7 8">DSM 16100</strain>
    </source>
</reference>
<keyword evidence="4" id="KW-0472">Membrane</keyword>
<dbReference type="PANTHER" id="PTHR32089">
    <property type="entry name" value="METHYL-ACCEPTING CHEMOTAXIS PROTEIN MCPB"/>
    <property type="match status" value="1"/>
</dbReference>
<dbReference type="EMBL" id="AWGB01000001">
    <property type="protein sequence ID" value="ESQ94644.1"/>
    <property type="molecule type" value="Genomic_DNA"/>
</dbReference>
<dbReference type="GO" id="GO:0016020">
    <property type="term" value="C:membrane"/>
    <property type="evidence" value="ECO:0007669"/>
    <property type="project" value="InterPro"/>
</dbReference>
<dbReference type="STRING" id="1121022.GCA_000376105_01470"/>
<keyword evidence="4" id="KW-0812">Transmembrane</keyword>
<evidence type="ECO:0008006" key="9">
    <source>
        <dbReference type="Google" id="ProtNLM"/>
    </source>
</evidence>
<evidence type="ECO:0000256" key="2">
    <source>
        <dbReference type="ARBA" id="ARBA00029447"/>
    </source>
</evidence>
<keyword evidence="4" id="KW-1133">Transmembrane helix</keyword>
<evidence type="ECO:0000259" key="6">
    <source>
        <dbReference type="PROSITE" id="PS50885"/>
    </source>
</evidence>
<dbReference type="eggNOG" id="COG5278">
    <property type="taxonomic scope" value="Bacteria"/>
</dbReference>
<evidence type="ECO:0000259" key="5">
    <source>
        <dbReference type="PROSITE" id="PS50111"/>
    </source>
</evidence>
<dbReference type="InterPro" id="IPR004089">
    <property type="entry name" value="MCPsignal_dom"/>
</dbReference>
<evidence type="ECO:0000313" key="8">
    <source>
        <dbReference type="Proteomes" id="UP000017837"/>
    </source>
</evidence>
<dbReference type="CDD" id="cd06225">
    <property type="entry name" value="HAMP"/>
    <property type="match status" value="1"/>
</dbReference>
<dbReference type="PANTHER" id="PTHR32089:SF112">
    <property type="entry name" value="LYSOZYME-LIKE PROTEIN-RELATED"/>
    <property type="match status" value="1"/>
</dbReference>
<dbReference type="PROSITE" id="PS50885">
    <property type="entry name" value="HAMP"/>
    <property type="match status" value="1"/>
</dbReference>
<dbReference type="PRINTS" id="PR00260">
    <property type="entry name" value="CHEMTRNSDUCR"/>
</dbReference>
<gene>
    <name evidence="7" type="ORF">ABENE_00695</name>
</gene>
<dbReference type="OrthoDB" id="7168157at2"/>
<dbReference type="InterPro" id="IPR007891">
    <property type="entry name" value="CHASE3"/>
</dbReference>
<dbReference type="Pfam" id="PF05227">
    <property type="entry name" value="CHASE3"/>
    <property type="match status" value="1"/>
</dbReference>
<dbReference type="SMART" id="SM00304">
    <property type="entry name" value="HAMP"/>
    <property type="match status" value="1"/>
</dbReference>
<proteinExistence type="inferred from homology"/>
<organism evidence="7 8">
    <name type="scientific">Asticcacaulis benevestitus DSM 16100 = ATCC BAA-896</name>
    <dbReference type="NCBI Taxonomy" id="1121022"/>
    <lineage>
        <taxon>Bacteria</taxon>
        <taxon>Pseudomonadati</taxon>
        <taxon>Pseudomonadota</taxon>
        <taxon>Alphaproteobacteria</taxon>
        <taxon>Caulobacterales</taxon>
        <taxon>Caulobacteraceae</taxon>
        <taxon>Asticcacaulis</taxon>
    </lineage>
</organism>
<dbReference type="eggNOG" id="COG0840">
    <property type="taxonomic scope" value="Bacteria"/>
</dbReference>
<feature type="domain" description="Methyl-accepting transducer" evidence="5">
    <location>
        <begin position="294"/>
        <end position="537"/>
    </location>
</feature>
<dbReference type="Gene3D" id="1.10.287.950">
    <property type="entry name" value="Methyl-accepting chemotaxis protein"/>
    <property type="match status" value="1"/>
</dbReference>
<evidence type="ECO:0000256" key="1">
    <source>
        <dbReference type="ARBA" id="ARBA00023224"/>
    </source>
</evidence>
<dbReference type="AlphaFoldDB" id="V4Q4R1"/>